<protein>
    <submittedName>
        <fullName evidence="1">Uncharacterized protein</fullName>
    </submittedName>
</protein>
<name>A0A8S5MAS6_9CAUD</name>
<accession>A0A8S5MAS6</accession>
<proteinExistence type="predicted"/>
<reference evidence="1" key="1">
    <citation type="journal article" date="2021" name="Proc. Natl. Acad. Sci. U.S.A.">
        <title>A Catalog of Tens of Thousands of Viruses from Human Metagenomes Reveals Hidden Associations with Chronic Diseases.</title>
        <authorList>
            <person name="Tisza M.J."/>
            <person name="Buck C.B."/>
        </authorList>
    </citation>
    <scope>NUCLEOTIDE SEQUENCE</scope>
    <source>
        <strain evidence="1">CtNQr16</strain>
    </source>
</reference>
<organism evidence="1">
    <name type="scientific">Myoviridae sp. ctNQr16</name>
    <dbReference type="NCBI Taxonomy" id="2826644"/>
    <lineage>
        <taxon>Viruses</taxon>
        <taxon>Duplodnaviria</taxon>
        <taxon>Heunggongvirae</taxon>
        <taxon>Uroviricota</taxon>
        <taxon>Caudoviricetes</taxon>
    </lineage>
</organism>
<sequence>MVRIELLELTDKIVKYKYIPENSDEYGIISLDRMTGEKKIDKLVLGYSMNYPAHAFHRIKEYLVNNNFQKKDIIAWY</sequence>
<evidence type="ECO:0000313" key="1">
    <source>
        <dbReference type="EMBL" id="DAD79332.1"/>
    </source>
</evidence>
<dbReference type="EMBL" id="BK014863">
    <property type="protein sequence ID" value="DAD79332.1"/>
    <property type="molecule type" value="Genomic_DNA"/>
</dbReference>